<evidence type="ECO:0000313" key="3">
    <source>
        <dbReference type="Proteomes" id="UP001163046"/>
    </source>
</evidence>
<dbReference type="EMBL" id="MU826352">
    <property type="protein sequence ID" value="KAJ7380654.1"/>
    <property type="molecule type" value="Genomic_DNA"/>
</dbReference>
<gene>
    <name evidence="2" type="ORF">OS493_007019</name>
</gene>
<accession>A0A9X0D0T9</accession>
<dbReference type="Proteomes" id="UP001163046">
    <property type="component" value="Unassembled WGS sequence"/>
</dbReference>
<dbReference type="AlphaFoldDB" id="A0A9X0D0T9"/>
<protein>
    <submittedName>
        <fullName evidence="2">Uncharacterized protein</fullName>
    </submittedName>
</protein>
<reference evidence="2" key="1">
    <citation type="submission" date="2023-01" db="EMBL/GenBank/DDBJ databases">
        <title>Genome assembly of the deep-sea coral Lophelia pertusa.</title>
        <authorList>
            <person name="Herrera S."/>
            <person name="Cordes E."/>
        </authorList>
    </citation>
    <scope>NUCLEOTIDE SEQUENCE</scope>
    <source>
        <strain evidence="2">USNM1676648</strain>
        <tissue evidence="2">Polyp</tissue>
    </source>
</reference>
<feature type="compositionally biased region" description="Basic and acidic residues" evidence="1">
    <location>
        <begin position="761"/>
        <end position="770"/>
    </location>
</feature>
<proteinExistence type="predicted"/>
<organism evidence="2 3">
    <name type="scientific">Desmophyllum pertusum</name>
    <dbReference type="NCBI Taxonomy" id="174260"/>
    <lineage>
        <taxon>Eukaryota</taxon>
        <taxon>Metazoa</taxon>
        <taxon>Cnidaria</taxon>
        <taxon>Anthozoa</taxon>
        <taxon>Hexacorallia</taxon>
        <taxon>Scleractinia</taxon>
        <taxon>Caryophylliina</taxon>
        <taxon>Caryophylliidae</taxon>
        <taxon>Desmophyllum</taxon>
    </lineage>
</organism>
<dbReference type="OrthoDB" id="10487441at2759"/>
<comment type="caution">
    <text evidence="2">The sequence shown here is derived from an EMBL/GenBank/DDBJ whole genome shotgun (WGS) entry which is preliminary data.</text>
</comment>
<evidence type="ECO:0000313" key="2">
    <source>
        <dbReference type="EMBL" id="KAJ7380654.1"/>
    </source>
</evidence>
<name>A0A9X0D0T9_9CNID</name>
<evidence type="ECO:0000256" key="1">
    <source>
        <dbReference type="SAM" id="MobiDB-lite"/>
    </source>
</evidence>
<keyword evidence="3" id="KW-1185">Reference proteome</keyword>
<sequence>MDPQINLTNFVLLWGKQAQARKWRQLIKLTKKEKNIATKVQKVMCDTETFYRQEPLFYRRKAKILEGSDPLEDVNKLFEQPSVEEQHDKKILSSSVTIVDILDDDVVADKKRIRERYLSVDSPLLFISDDICKSSPKMSHPVGGTGERSAQCAIEGCTYNCGTASKALRTLKGCYEVKEMFASMSNIEIKKLKVCNIHYNRDHRRHHQLQQNGSMCITDCTCMVCHKKVKTTKSSPCYKHVLQVNNGEPFMCAVSCIFFSEYISQSASTEDNEEFYHQCDTTASSQISSYLCTKCNEPFLEMAKTKMKYEQSQQRLKKIIHSINVTTADNTEEVERVLCDDPNKENRTGLTKEHACRKLHYTEKGTSSAKELKAYQFQIKDVLDEILKATKSEDDMFVGIVKNSSLLLSKDVLLNDIVTNNKKLMVNFLKDSVLVKYDVLGKTVKTNFLLKPQHRISMQSLTREILAAFQEPQSISICLGIFEDHWVSACRNYNLNNMYKGNKSMFQIDHTHILQYPKQVNAVIQETVRSTAMNGCECQIVLPRSGRDTCQLRCEPCKLLLRNYICKLPHTSLGNEELLRRCRRMGEYIAKLKKSHNRLLKMYENETKKENLMKMPENVFLTSGKLGSLIELALSKNLLHENSLLYALLCDSVTSLIKAEVEFKKSAEPGKKIHPKGMRFHPVVLKWCAELAGKCGQGGYNLGLGGIHWDEVYVKKGIKVCARTNQLVGFEDLQIPENIVEVINCEEKEPKQLGADETFQHNIDEERSTDDNSSSCDTDGELGDASTTVWQRQRKESSSLIWSM</sequence>
<feature type="region of interest" description="Disordered" evidence="1">
    <location>
        <begin position="761"/>
        <end position="789"/>
    </location>
</feature>